<protein>
    <submittedName>
        <fullName evidence="1">Polyketide synthase</fullName>
    </submittedName>
</protein>
<dbReference type="Proteomes" id="UP001497680">
    <property type="component" value="Unassembled WGS sequence"/>
</dbReference>
<dbReference type="EMBL" id="MU394315">
    <property type="protein sequence ID" value="KAI6086423.1"/>
    <property type="molecule type" value="Genomic_DNA"/>
</dbReference>
<organism evidence="1 2">
    <name type="scientific">Hypoxylon rubiginosum</name>
    <dbReference type="NCBI Taxonomy" id="110542"/>
    <lineage>
        <taxon>Eukaryota</taxon>
        <taxon>Fungi</taxon>
        <taxon>Dikarya</taxon>
        <taxon>Ascomycota</taxon>
        <taxon>Pezizomycotina</taxon>
        <taxon>Sordariomycetes</taxon>
        <taxon>Xylariomycetidae</taxon>
        <taxon>Xylariales</taxon>
        <taxon>Hypoxylaceae</taxon>
        <taxon>Hypoxylon</taxon>
    </lineage>
</organism>
<name>A0ACC0D1J0_9PEZI</name>
<evidence type="ECO:0000313" key="1">
    <source>
        <dbReference type="EMBL" id="KAI6086423.1"/>
    </source>
</evidence>
<keyword evidence="2" id="KW-1185">Reference proteome</keyword>
<proteinExistence type="predicted"/>
<comment type="caution">
    <text evidence="1">The sequence shown here is derived from an EMBL/GenBank/DDBJ whole genome shotgun (WGS) entry which is preliminary data.</text>
</comment>
<evidence type="ECO:0000313" key="2">
    <source>
        <dbReference type="Proteomes" id="UP001497680"/>
    </source>
</evidence>
<reference evidence="1 2" key="1">
    <citation type="journal article" date="2022" name="New Phytol.">
        <title>Ecological generalism drives hyperdiversity of secondary metabolite gene clusters in xylarialean endophytes.</title>
        <authorList>
            <person name="Franco M.E.E."/>
            <person name="Wisecaver J.H."/>
            <person name="Arnold A.E."/>
            <person name="Ju Y.M."/>
            <person name="Slot J.C."/>
            <person name="Ahrendt S."/>
            <person name="Moore L.P."/>
            <person name="Eastman K.E."/>
            <person name="Scott K."/>
            <person name="Konkel Z."/>
            <person name="Mondo S.J."/>
            <person name="Kuo A."/>
            <person name="Hayes R.D."/>
            <person name="Haridas S."/>
            <person name="Andreopoulos B."/>
            <person name="Riley R."/>
            <person name="LaButti K."/>
            <person name="Pangilinan J."/>
            <person name="Lipzen A."/>
            <person name="Amirebrahimi M."/>
            <person name="Yan J."/>
            <person name="Adam C."/>
            <person name="Keymanesh K."/>
            <person name="Ng V."/>
            <person name="Louie K."/>
            <person name="Northen T."/>
            <person name="Drula E."/>
            <person name="Henrissat B."/>
            <person name="Hsieh H.M."/>
            <person name="Youens-Clark K."/>
            <person name="Lutzoni F."/>
            <person name="Miadlikowska J."/>
            <person name="Eastwood D.C."/>
            <person name="Hamelin R.C."/>
            <person name="Grigoriev I.V."/>
            <person name="U'Ren J.M."/>
        </authorList>
    </citation>
    <scope>NUCLEOTIDE SEQUENCE [LARGE SCALE GENOMIC DNA]</scope>
    <source>
        <strain evidence="1 2">ER1909</strain>
    </source>
</reference>
<gene>
    <name evidence="1" type="ORF">F4821DRAFT_259889</name>
</gene>
<sequence length="2549" mass="278599">MSDETPIAVVGLAYRAPGIGRKGLWDYLSQARSAWTKVPADRFDQSAFYKPGSDKSGVFRAQGAHFISEDIYAFDAAFFNMRADEARNSDPQHRMLLECALEAAEDAGHSLLDLAGKNIGVFIGINGSDYSSRMGDDEHFVKTWSATGLATCMAANRISYFFDIDGPSTTLDAACASSVYAAHQAVASLRKGECDGAFVGAASLYLGPNGWLMLEKTGALSEHGRIYSYDSKAAGFGRGEGAACLLIKRMDDAIRDGDPIQAVIRGSAVNHGGRTDGITMPNGIAHRKLLLAAHKAAGLNPSETAVVEGHGTGTPAGDPIEAGAFTAVLAKERTASNPIYVGSIKSNFGHLEGASGMLGIVKAILMIKHGIILPTAGFESINPKIQDKEKIRVLDTPIPWPEGERKRVIVTNFGFGGSNSAIILEENPYKYAENGTNSTNGTNGINGANGVHDSNGLGALNGVNGSNGVNGDTIIHKANGTHSKEKERDGPLRRLFVLSARTEKSLSSYLSSFDEYLDEAPESSDFIKNLSYTLGQRRTHHMHRVFAVANSVESLQDKLSSAQLTRSREQTIAFVFTGQGAQYAEMATGLRHYKIFASALDEAEAQIREMGASWSLAKELAQPASASRVDDAEISQPACTAVQLALVLLLQSWGIVPATVTGHSSGEIAAAFSAGLVSFRSAIAIAYYRGQVAAQLARRESHKGAMLALGVNSEEATELIEKHAGGYATVAAINSPQSVTISGDQQAIENVHKAADEQGLFARRLKVQMAYHSRHMDEGAAYYLDAIKPYCAGDVFALKNADVCRPVFVSSVTGHAADLDKIDESYWVKNLVRPVRFLDAIQSAFTPREKGTVSADRGIPNLVVEIGPHSALKNPIKQTLELVQLQRPGNQQASAFTYVPSLVRGTDGEEAMLNLAGSLFALGAPVELAAVNQTDMRNAEVVVGLPPYEFDKSVSYEILPRHTEEKLFPGDSYNPLLGRRARSNGGKERAYRQVFTLDEVPWIREHNVSGVVVFPMTGYLSCAIEAARRTLSAPAAAFLLTDFHAVRRLEIQEEETVDMMTKIRPAVIGSGTTSSTAWTFEISTWTKAEGWRIHAHGKIEPESAEMTMDTPTLKAAQPLVDTTPNLTELDTAVIYEFLGARGTRYGPTFKNSVRFFDGDGYTVLENKLRDIGELTGPFGSPVTVDPPTLDGFLQGGGPLQKTEDGRRRAQMPNYISRFRVSNKIPAEPGQRFDIVTRLLNYDVKGGRMHLSIAVFGRGHDNSLTPVAEWESILLRTIGAVEDDLDPASSLPDNWAWDLLSRFDLLPTNELAKRITAWDSVETEMVRAAKLTKAACYYIDRGMKETANDDRSKLPFHLARFVNWATKHLPEYGMQFDSEPTELLDEVRSDAQGQLLCYVGERLTQILRQEVEPLEIMLADGRLTRSYESDPVSAHSSKVMGELISNLAELNPDLRILEIGGGTAGTTKPVLEELTREEEYLTFSNYTFTDISSGFFENARVKLAKWSQRITYQKLDITIDPEEQGFTPESFDIIIAANVLHATKNMTVTMANVRKLLTPGGKLFLLEGNRHPPFLLPFFLLPGWWYSEDEYRDKEEGPLMTVSTWNRLLLDSGFSGIDINITDRPGSGIMDLAGVMCSTRVGKQEPSQSITICGPFMDDDEVEFAQLVADSVSEQLGCPIEIRPFAEIDPTEEPYYIFIDSPRNSVMQNVSSEKFENLKNLLVRNTGLLWVTPYGSSPEAKSVKGMIRTLRIESEPKNLFSLDGIPLTSQGIAEIVKLAKTLRDPEVTRTQDQDFVWHDGFIHMPRMRLVKGTREQFAVEQGIYMRKTQNIWEGDRALEMTIDSAGSLDSIYFQRTDVLQQPVGEDEILIRVEAAGVSHRDLSLVLGSVPWAPPGFDGVGKVVNLGSQVTHLREGDLVFFLSLEGSAFSTYKKMPSWHAAKVPDGMSIPDAASLPLAYSIAVLALIQTARLRKGETVLIHTAAGAVGQACIVLAQHLGAQIFATTGTEAKRKFLHESFGIPETRIFSSRKPDFRDAILCQTNGKGMDVIVNTVGGELLAETWGVCAKFGRFVEIGKKDALDNNYLPMRPFGSNVTFTGIDIRDLYQYRPEDLREIFSEVSNLLQRCVVVPIKPVTVLPLSQFGTALRKLKSGENMGKIVVTLGSDESVVAETTLQPTQVLLKPDATYLITGGTRGIGLNLAYWMIEHGARNLVLLGRSGAAGPEIQKLLKQYEGTDIRIRAPPCDVGSRTDLAKALMSVQDLPRVRGVVHGALLLSDKLFENATHEDWETNTRPRITGAWNLHELLPNDLDFFIPLGSFLGDTGNAGQAIYASTASFYDAFTEYRNTRGQYTVTIALPVVLDVGYVASNNLSNVLMQSIGATLTMADIRTIIKAIIIGKSSPFHHDGKAAAFKMYRNGQAVQEGPWKYFHPVYARERLAVEKERAKGSGGGKGSDKYSTLWTAAEDPLVGLTGALITKISAMTMIDIDEVGPEIPLSSYGLDSLVSVELRNWIRRETGVELILSAITQADNLQSLAADILAQREGAQEAQ</sequence>
<accession>A0ACC0D1J0</accession>